<evidence type="ECO:0000313" key="3">
    <source>
        <dbReference type="EMBL" id="GAA4464286.1"/>
    </source>
</evidence>
<comment type="caution">
    <text evidence="3">The sequence shown here is derived from an EMBL/GenBank/DDBJ whole genome shotgun (WGS) entry which is preliminary data.</text>
</comment>
<accession>A0ABP8NB33</accession>
<organism evidence="3 4">
    <name type="scientific">Nemorincola caseinilytica</name>
    <dbReference type="NCBI Taxonomy" id="2054315"/>
    <lineage>
        <taxon>Bacteria</taxon>
        <taxon>Pseudomonadati</taxon>
        <taxon>Bacteroidota</taxon>
        <taxon>Chitinophagia</taxon>
        <taxon>Chitinophagales</taxon>
        <taxon>Chitinophagaceae</taxon>
        <taxon>Nemorincola</taxon>
    </lineage>
</organism>
<feature type="region of interest" description="Disordered" evidence="1">
    <location>
        <begin position="193"/>
        <end position="217"/>
    </location>
</feature>
<name>A0ABP8NB33_9BACT</name>
<dbReference type="InterPro" id="IPR028011">
    <property type="entry name" value="DUF4476"/>
</dbReference>
<dbReference type="Proteomes" id="UP001500067">
    <property type="component" value="Unassembled WGS sequence"/>
</dbReference>
<keyword evidence="4" id="KW-1185">Reference proteome</keyword>
<sequence>MVMLLAMAPMSLFAQSALTIFSEDGYKFYLVLNGQRQNTIPMTNIHIDGLMQPNYAVKIIFEDATKPELSKNIPVVDPGTSAPADVTYKIKTQKDGDMKIRFFSATPVPPNYVAPPDMYVMHYGQPVPPPPPPVQGGTTVTQTTVTQTSGGSMQGGNMSMNVGGMGANVNVGVGGAGVNMNININDDMMGGSASTTSHTVTRTTTTTTTSGDMGYGNNGGYNTPPPAPPARGSGCGYAMDGGSFRSAKETINKASFEDTKLSTAKSILSSNCMTSDQIMQVCNTFSFEASKLEFAKYAYDRCTDKGNYFKVGNVFSFDASRTELNEHISGN</sequence>
<evidence type="ECO:0000259" key="2">
    <source>
        <dbReference type="Pfam" id="PF14771"/>
    </source>
</evidence>
<reference evidence="4" key="1">
    <citation type="journal article" date="2019" name="Int. J. Syst. Evol. Microbiol.">
        <title>The Global Catalogue of Microorganisms (GCM) 10K type strain sequencing project: providing services to taxonomists for standard genome sequencing and annotation.</title>
        <authorList>
            <consortium name="The Broad Institute Genomics Platform"/>
            <consortium name="The Broad Institute Genome Sequencing Center for Infectious Disease"/>
            <person name="Wu L."/>
            <person name="Ma J."/>
        </authorList>
    </citation>
    <scope>NUCLEOTIDE SEQUENCE [LARGE SCALE GENOMIC DNA]</scope>
    <source>
        <strain evidence="4">JCM 32105</strain>
    </source>
</reference>
<dbReference type="Pfam" id="PF14771">
    <property type="entry name" value="DUF4476"/>
    <property type="match status" value="1"/>
</dbReference>
<feature type="compositionally biased region" description="Low complexity" evidence="1">
    <location>
        <begin position="193"/>
        <end position="212"/>
    </location>
</feature>
<proteinExistence type="predicted"/>
<protein>
    <recommendedName>
        <fullName evidence="2">DUF4476 domain-containing protein</fullName>
    </recommendedName>
</protein>
<gene>
    <name evidence="3" type="ORF">GCM10023093_14290</name>
</gene>
<evidence type="ECO:0000256" key="1">
    <source>
        <dbReference type="SAM" id="MobiDB-lite"/>
    </source>
</evidence>
<dbReference type="EMBL" id="BAABFA010000009">
    <property type="protein sequence ID" value="GAA4464286.1"/>
    <property type="molecule type" value="Genomic_DNA"/>
</dbReference>
<feature type="domain" description="DUF4476" evidence="2">
    <location>
        <begin position="243"/>
        <end position="326"/>
    </location>
</feature>
<evidence type="ECO:0000313" key="4">
    <source>
        <dbReference type="Proteomes" id="UP001500067"/>
    </source>
</evidence>